<keyword evidence="2" id="KW-0732">Signal</keyword>
<feature type="region of interest" description="Disordered" evidence="1">
    <location>
        <begin position="175"/>
        <end position="219"/>
    </location>
</feature>
<dbReference type="InterPro" id="IPR025478">
    <property type="entry name" value="COP23"/>
</dbReference>
<evidence type="ECO:0000313" key="4">
    <source>
        <dbReference type="Proteomes" id="UP000238937"/>
    </source>
</evidence>
<reference evidence="3 4" key="1">
    <citation type="submission" date="2018-03" db="EMBL/GenBank/DDBJ databases">
        <title>The ancient ancestry and fast evolution of plastids.</title>
        <authorList>
            <person name="Moore K.R."/>
            <person name="Magnabosco C."/>
            <person name="Momper L."/>
            <person name="Gold D.A."/>
            <person name="Bosak T."/>
            <person name="Fournier G.P."/>
        </authorList>
    </citation>
    <scope>NUCLEOTIDE SEQUENCE [LARGE SCALE GENOMIC DNA]</scope>
    <source>
        <strain evidence="3 4">CCALA 037</strain>
    </source>
</reference>
<accession>A0A2T1F625</accession>
<dbReference type="RefSeq" id="WP_106312940.1">
    <property type="nucleotide sequence ID" value="NZ_PVWO01000693.1"/>
</dbReference>
<dbReference type="AlphaFoldDB" id="A0A2T1F625"/>
<dbReference type="OrthoDB" id="490444at2"/>
<dbReference type="Proteomes" id="UP000238937">
    <property type="component" value="Unassembled WGS sequence"/>
</dbReference>
<protein>
    <submittedName>
        <fullName evidence="3">Uncharacterized protein</fullName>
    </submittedName>
</protein>
<dbReference type="Pfam" id="PF14218">
    <property type="entry name" value="COP23"/>
    <property type="match status" value="1"/>
</dbReference>
<dbReference type="EMBL" id="PVWO01000693">
    <property type="protein sequence ID" value="PSB40453.1"/>
    <property type="molecule type" value="Genomic_DNA"/>
</dbReference>
<comment type="caution">
    <text evidence="3">The sequence shown here is derived from an EMBL/GenBank/DDBJ whole genome shotgun (WGS) entry which is preliminary data.</text>
</comment>
<evidence type="ECO:0000256" key="1">
    <source>
        <dbReference type="SAM" id="MobiDB-lite"/>
    </source>
</evidence>
<gene>
    <name evidence="3" type="ORF">C7B77_28330</name>
</gene>
<feature type="compositionally biased region" description="Polar residues" evidence="1">
    <location>
        <begin position="175"/>
        <end position="189"/>
    </location>
</feature>
<feature type="signal peptide" evidence="2">
    <location>
        <begin position="1"/>
        <end position="28"/>
    </location>
</feature>
<sequence>MKLTTIAQFLLTGIIFSTAGLSSESVLAQQLPPIVDSNVRTGSTGQGSNNNIPEVIVAAASSLKVSCQDFKTVVQKGDRQAVMVTWNYNGFGREFTPEKRCQMVSERLQQAANLNGGTFKELQLASGTVNSQVVICAVQSNGQRCDRQNMLFTLNPENARNPEATMQKIFTFAQNGRSSVQESTRSQPRSADLNLGNWENRAFPQANSSLKNERNNPDT</sequence>
<name>A0A2T1F625_9CYAN</name>
<organism evidence="3 4">
    <name type="scientific">Chamaesiphon polymorphus CCALA 037</name>
    <dbReference type="NCBI Taxonomy" id="2107692"/>
    <lineage>
        <taxon>Bacteria</taxon>
        <taxon>Bacillati</taxon>
        <taxon>Cyanobacteriota</taxon>
        <taxon>Cyanophyceae</taxon>
        <taxon>Gomontiellales</taxon>
        <taxon>Chamaesiphonaceae</taxon>
        <taxon>Chamaesiphon</taxon>
    </lineage>
</organism>
<keyword evidence="4" id="KW-1185">Reference proteome</keyword>
<proteinExistence type="predicted"/>
<feature type="chain" id="PRO_5015772567" evidence="2">
    <location>
        <begin position="29"/>
        <end position="219"/>
    </location>
</feature>
<evidence type="ECO:0000313" key="3">
    <source>
        <dbReference type="EMBL" id="PSB40453.1"/>
    </source>
</evidence>
<feature type="non-terminal residue" evidence="3">
    <location>
        <position position="219"/>
    </location>
</feature>
<evidence type="ECO:0000256" key="2">
    <source>
        <dbReference type="SAM" id="SignalP"/>
    </source>
</evidence>